<proteinExistence type="predicted"/>
<comment type="caution">
    <text evidence="1">The sequence shown here is derived from an EMBL/GenBank/DDBJ whole genome shotgun (WGS) entry which is preliminary data.</text>
</comment>
<protein>
    <submittedName>
        <fullName evidence="1">Uncharacterized protein</fullName>
    </submittedName>
</protein>
<dbReference type="AlphaFoldDB" id="A0A0F8ZBS3"/>
<organism evidence="1">
    <name type="scientific">marine sediment metagenome</name>
    <dbReference type="NCBI Taxonomy" id="412755"/>
    <lineage>
        <taxon>unclassified sequences</taxon>
        <taxon>metagenomes</taxon>
        <taxon>ecological metagenomes</taxon>
    </lineage>
</organism>
<accession>A0A0F8ZBS3</accession>
<sequence length="91" mass="9934">MEIGHLSQTDRIILAEHLSKQGRRVVSVAELIVAIDEIATRPQSPDITQDAGQLEAIASAIDAFGTLPKKACLPGVAERIRKIAARMRDYQ</sequence>
<name>A0A0F8ZBS3_9ZZZZ</name>
<reference evidence="1" key="1">
    <citation type="journal article" date="2015" name="Nature">
        <title>Complex archaea that bridge the gap between prokaryotes and eukaryotes.</title>
        <authorList>
            <person name="Spang A."/>
            <person name="Saw J.H."/>
            <person name="Jorgensen S.L."/>
            <person name="Zaremba-Niedzwiedzka K."/>
            <person name="Martijn J."/>
            <person name="Lind A.E."/>
            <person name="van Eijk R."/>
            <person name="Schleper C."/>
            <person name="Guy L."/>
            <person name="Ettema T.J."/>
        </authorList>
    </citation>
    <scope>NUCLEOTIDE SEQUENCE</scope>
</reference>
<gene>
    <name evidence="1" type="ORF">LCGC14_2989580</name>
</gene>
<dbReference type="EMBL" id="LAZR01061274">
    <property type="protein sequence ID" value="KKK63904.1"/>
    <property type="molecule type" value="Genomic_DNA"/>
</dbReference>
<evidence type="ECO:0000313" key="1">
    <source>
        <dbReference type="EMBL" id="KKK63904.1"/>
    </source>
</evidence>